<comment type="caution">
    <text evidence="3">The sequence shown here is derived from an EMBL/GenBank/DDBJ whole genome shotgun (WGS) entry which is preliminary data.</text>
</comment>
<proteinExistence type="predicted"/>
<reference evidence="3 4" key="1">
    <citation type="submission" date="2024-02" db="EMBL/GenBank/DDBJ databases">
        <title>Bacteria isolated from the canopy kelp, Nereocystis luetkeana.</title>
        <authorList>
            <person name="Pfister C.A."/>
            <person name="Younker I.T."/>
            <person name="Light S.H."/>
        </authorList>
    </citation>
    <scope>NUCLEOTIDE SEQUENCE [LARGE SCALE GENOMIC DNA]</scope>
    <source>
        <strain evidence="3 4">TI.2.07</strain>
    </source>
</reference>
<feature type="transmembrane region" description="Helical" evidence="1">
    <location>
        <begin position="54"/>
        <end position="72"/>
    </location>
</feature>
<sequence length="167" mass="19465">MQFETHFMLDREHYAECFDQSMLLKGPQKPRYIFIAGLIIAGLFFLFATDVQGLLAWFFFAIAVLEYFSFKYKRPWWLTRQMMSKNSGNKITLIFDDQGIENKSVYINNQLAWQSIDNFYETDAGFMLNLHQGGQQYLSKACLDDSIQAYIQQQLSGKKQPIPSLAK</sequence>
<dbReference type="Pfam" id="PF14317">
    <property type="entry name" value="YcxB"/>
    <property type="match status" value="1"/>
</dbReference>
<name>A0ABU9HFZ1_9GAMM</name>
<feature type="domain" description="YcxB-like C-terminal" evidence="2">
    <location>
        <begin position="95"/>
        <end position="150"/>
    </location>
</feature>
<organism evidence="3 4">
    <name type="scientific">Psychromonas arctica</name>
    <dbReference type="NCBI Taxonomy" id="168275"/>
    <lineage>
        <taxon>Bacteria</taxon>
        <taxon>Pseudomonadati</taxon>
        <taxon>Pseudomonadota</taxon>
        <taxon>Gammaproteobacteria</taxon>
        <taxon>Alteromonadales</taxon>
        <taxon>Psychromonadaceae</taxon>
        <taxon>Psychromonas</taxon>
    </lineage>
</organism>
<dbReference type="InterPro" id="IPR025588">
    <property type="entry name" value="YcxB-like_C"/>
</dbReference>
<dbReference type="RefSeq" id="WP_341629206.1">
    <property type="nucleotide sequence ID" value="NZ_JBAKBA010000059.1"/>
</dbReference>
<evidence type="ECO:0000313" key="4">
    <source>
        <dbReference type="Proteomes" id="UP001366060"/>
    </source>
</evidence>
<feature type="transmembrane region" description="Helical" evidence="1">
    <location>
        <begin position="32"/>
        <end position="48"/>
    </location>
</feature>
<evidence type="ECO:0000259" key="2">
    <source>
        <dbReference type="Pfam" id="PF14317"/>
    </source>
</evidence>
<evidence type="ECO:0000313" key="3">
    <source>
        <dbReference type="EMBL" id="MEL0660822.1"/>
    </source>
</evidence>
<protein>
    <submittedName>
        <fullName evidence="3">YcxB family protein</fullName>
    </submittedName>
</protein>
<keyword evidence="4" id="KW-1185">Reference proteome</keyword>
<dbReference type="EMBL" id="JBAKBA010000059">
    <property type="protein sequence ID" value="MEL0660822.1"/>
    <property type="molecule type" value="Genomic_DNA"/>
</dbReference>
<dbReference type="Proteomes" id="UP001366060">
    <property type="component" value="Unassembled WGS sequence"/>
</dbReference>
<keyword evidence="1" id="KW-1133">Transmembrane helix</keyword>
<keyword evidence="1" id="KW-0812">Transmembrane</keyword>
<accession>A0ABU9HFZ1</accession>
<keyword evidence="1" id="KW-0472">Membrane</keyword>
<evidence type="ECO:0000256" key="1">
    <source>
        <dbReference type="SAM" id="Phobius"/>
    </source>
</evidence>
<gene>
    <name evidence="3" type="ORF">V6255_16940</name>
</gene>